<dbReference type="Gene3D" id="3.30.1380.10">
    <property type="match status" value="1"/>
</dbReference>
<keyword evidence="1" id="KW-0812">Transmembrane</keyword>
<dbReference type="InterPro" id="IPR052179">
    <property type="entry name" value="DD-CPase-like"/>
</dbReference>
<dbReference type="InterPro" id="IPR039561">
    <property type="entry name" value="Peptidase_M15C"/>
</dbReference>
<feature type="transmembrane region" description="Helical" evidence="1">
    <location>
        <begin position="7"/>
        <end position="29"/>
    </location>
</feature>
<evidence type="ECO:0000313" key="4">
    <source>
        <dbReference type="Proteomes" id="UP001157946"/>
    </source>
</evidence>
<keyword evidence="1" id="KW-1133">Transmembrane helix</keyword>
<keyword evidence="3" id="KW-0645">Protease</keyword>
<keyword evidence="3" id="KW-0121">Carboxypeptidase</keyword>
<dbReference type="CDD" id="cd14845">
    <property type="entry name" value="L-Ala-D-Glu_peptidase_like"/>
    <property type="match status" value="1"/>
</dbReference>
<dbReference type="Proteomes" id="UP001157946">
    <property type="component" value="Unassembled WGS sequence"/>
</dbReference>
<accession>A0AA46ACV3</accession>
<keyword evidence="3" id="KW-0378">Hydrolase</keyword>
<sequence length="182" mass="20845">MKKRSLRIWLGTAAVVVGVVLIVVCWRVLTAQYSVAGLHPQVAQAKEQLIENCRKRGIHIQITEGFRSFAKQDQLYAKGRTEPGRVVTYAQGGESYHNYGLAVDFALYDPKRKRLSWDVEKDGNGNGVPDWEEVVQEAKALGFAWGGDWKGFKDYPHLEMTFGQSIVELMLANRWREWMGWW</sequence>
<feature type="domain" description="Peptidase M15C" evidence="2">
    <location>
        <begin position="92"/>
        <end position="160"/>
    </location>
</feature>
<name>A0AA46ACV3_9BACL</name>
<evidence type="ECO:0000256" key="1">
    <source>
        <dbReference type="SAM" id="Phobius"/>
    </source>
</evidence>
<dbReference type="RefSeq" id="WP_284723818.1">
    <property type="nucleotide sequence ID" value="NZ_FXTU01000001.1"/>
</dbReference>
<protein>
    <submittedName>
        <fullName evidence="3">D-alanyl-D-alanine carboxypeptidase</fullName>
    </submittedName>
</protein>
<comment type="caution">
    <text evidence="3">The sequence shown here is derived from an EMBL/GenBank/DDBJ whole genome shotgun (WGS) entry which is preliminary data.</text>
</comment>
<dbReference type="PANTHER" id="PTHR34385">
    <property type="entry name" value="D-ALANYL-D-ALANINE CARBOXYPEPTIDASE"/>
    <property type="match status" value="1"/>
</dbReference>
<dbReference type="EMBL" id="FXTU01000001">
    <property type="protein sequence ID" value="SMP00895.1"/>
    <property type="molecule type" value="Genomic_DNA"/>
</dbReference>
<dbReference type="AlphaFoldDB" id="A0AA46ACV3"/>
<proteinExistence type="predicted"/>
<reference evidence="3" key="1">
    <citation type="submission" date="2017-05" db="EMBL/GenBank/DDBJ databases">
        <authorList>
            <person name="Varghese N."/>
            <person name="Submissions S."/>
        </authorList>
    </citation>
    <scope>NUCLEOTIDE SEQUENCE</scope>
    <source>
        <strain evidence="3">DSM 45262</strain>
    </source>
</reference>
<evidence type="ECO:0000313" key="3">
    <source>
        <dbReference type="EMBL" id="SMP00895.1"/>
    </source>
</evidence>
<evidence type="ECO:0000259" key="2">
    <source>
        <dbReference type="Pfam" id="PF13539"/>
    </source>
</evidence>
<dbReference type="PANTHER" id="PTHR34385:SF1">
    <property type="entry name" value="PEPTIDOGLYCAN L-ALANYL-D-GLUTAMATE ENDOPEPTIDASE CWLK"/>
    <property type="match status" value="1"/>
</dbReference>
<keyword evidence="4" id="KW-1185">Reference proteome</keyword>
<keyword evidence="1" id="KW-0472">Membrane</keyword>
<dbReference type="GO" id="GO:0004180">
    <property type="term" value="F:carboxypeptidase activity"/>
    <property type="evidence" value="ECO:0007669"/>
    <property type="project" value="UniProtKB-KW"/>
</dbReference>
<dbReference type="SUPFAM" id="SSF55166">
    <property type="entry name" value="Hedgehog/DD-peptidase"/>
    <property type="match status" value="1"/>
</dbReference>
<organism evidence="3 4">
    <name type="scientific">Laceyella tengchongensis</name>
    <dbReference type="NCBI Taxonomy" id="574699"/>
    <lineage>
        <taxon>Bacteria</taxon>
        <taxon>Bacillati</taxon>
        <taxon>Bacillota</taxon>
        <taxon>Bacilli</taxon>
        <taxon>Bacillales</taxon>
        <taxon>Thermoactinomycetaceae</taxon>
        <taxon>Laceyella</taxon>
    </lineage>
</organism>
<dbReference type="InterPro" id="IPR009045">
    <property type="entry name" value="Zn_M74/Hedgehog-like"/>
</dbReference>
<dbReference type="Pfam" id="PF13539">
    <property type="entry name" value="Peptidase_M15_4"/>
    <property type="match status" value="1"/>
</dbReference>
<gene>
    <name evidence="3" type="ORF">SAMN06265361_101188</name>
</gene>